<dbReference type="GO" id="GO:0005737">
    <property type="term" value="C:cytoplasm"/>
    <property type="evidence" value="ECO:0007669"/>
    <property type="project" value="TreeGrafter"/>
</dbReference>
<evidence type="ECO:0000256" key="3">
    <source>
        <dbReference type="ARBA" id="ARBA00013017"/>
    </source>
</evidence>
<evidence type="ECO:0000256" key="1">
    <source>
        <dbReference type="ARBA" id="ARBA00003330"/>
    </source>
</evidence>
<protein>
    <recommendedName>
        <fullName evidence="3">thioredoxin-dependent peroxiredoxin</fullName>
        <ecNumber evidence="3">1.11.1.24</ecNumber>
    </recommendedName>
    <alternativeName>
        <fullName evidence="9">Thioredoxin peroxidase</fullName>
    </alternativeName>
    <alternativeName>
        <fullName evidence="11">Thioredoxin-dependent peroxiredoxin Bcp</fullName>
    </alternativeName>
</protein>
<evidence type="ECO:0000256" key="5">
    <source>
        <dbReference type="ARBA" id="ARBA00022862"/>
    </source>
</evidence>
<comment type="subunit">
    <text evidence="2">Monomer.</text>
</comment>
<dbReference type="CDD" id="cd03017">
    <property type="entry name" value="PRX_BCP"/>
    <property type="match status" value="1"/>
</dbReference>
<reference evidence="15" key="2">
    <citation type="journal article" date="2021" name="PeerJ">
        <title>Extensive microbial diversity within the chicken gut microbiome revealed by metagenomics and culture.</title>
        <authorList>
            <person name="Gilroy R."/>
            <person name="Ravi A."/>
            <person name="Getino M."/>
            <person name="Pursley I."/>
            <person name="Horton D.L."/>
            <person name="Alikhan N.F."/>
            <person name="Baker D."/>
            <person name="Gharbi K."/>
            <person name="Hall N."/>
            <person name="Watson M."/>
            <person name="Adriaenssens E.M."/>
            <person name="Foster-Nyarko E."/>
            <person name="Jarju S."/>
            <person name="Secka A."/>
            <person name="Antonio M."/>
            <person name="Oren A."/>
            <person name="Chaudhuri R.R."/>
            <person name="La Ragione R."/>
            <person name="Hildebrand F."/>
            <person name="Pallen M.J."/>
        </authorList>
    </citation>
    <scope>NUCLEOTIDE SEQUENCE</scope>
    <source>
        <strain evidence="15">3924</strain>
    </source>
</reference>
<dbReference type="Gene3D" id="3.40.30.10">
    <property type="entry name" value="Glutaredoxin"/>
    <property type="match status" value="1"/>
</dbReference>
<evidence type="ECO:0000313" key="15">
    <source>
        <dbReference type="EMBL" id="MBO8440367.1"/>
    </source>
</evidence>
<dbReference type="NCBIfam" id="NF006960">
    <property type="entry name" value="PRK09437.1"/>
    <property type="match status" value="1"/>
</dbReference>
<dbReference type="InterPro" id="IPR024706">
    <property type="entry name" value="Peroxiredoxin_AhpC-typ"/>
</dbReference>
<name>A0A940DM97_9BACT</name>
<sequence>MQIGNRMPDVLGTDQNGNEIKAADLKGQNVVLYFYPKDMTSGCTAQACNIRDNYKELRDAGFRVIGVSVDDAAKHRKFIEKNGLPFDLIADTDKNLVSAFGVWAEKKMCGRTYMGTLRTTFIFNTEGVLTHIIGSKEVKTSDHANQIMKAVGLK</sequence>
<evidence type="ECO:0000256" key="13">
    <source>
        <dbReference type="PIRSR" id="PIRSR000239-1"/>
    </source>
</evidence>
<evidence type="ECO:0000256" key="8">
    <source>
        <dbReference type="ARBA" id="ARBA00023284"/>
    </source>
</evidence>
<dbReference type="GO" id="GO:0045454">
    <property type="term" value="P:cell redox homeostasis"/>
    <property type="evidence" value="ECO:0007669"/>
    <property type="project" value="TreeGrafter"/>
</dbReference>
<dbReference type="PANTHER" id="PTHR42801">
    <property type="entry name" value="THIOREDOXIN-DEPENDENT PEROXIDE REDUCTASE"/>
    <property type="match status" value="1"/>
</dbReference>
<evidence type="ECO:0000256" key="9">
    <source>
        <dbReference type="ARBA" id="ARBA00032824"/>
    </source>
</evidence>
<dbReference type="PIRSF" id="PIRSF000239">
    <property type="entry name" value="AHPC"/>
    <property type="match status" value="1"/>
</dbReference>
<comment type="caution">
    <text evidence="15">The sequence shown here is derived from an EMBL/GenBank/DDBJ whole genome shotgun (WGS) entry which is preliminary data.</text>
</comment>
<evidence type="ECO:0000256" key="4">
    <source>
        <dbReference type="ARBA" id="ARBA00022559"/>
    </source>
</evidence>
<proteinExistence type="inferred from homology"/>
<dbReference type="InterPro" id="IPR036249">
    <property type="entry name" value="Thioredoxin-like_sf"/>
</dbReference>
<keyword evidence="6" id="KW-0560">Oxidoreductase</keyword>
<evidence type="ECO:0000259" key="14">
    <source>
        <dbReference type="PROSITE" id="PS51352"/>
    </source>
</evidence>
<keyword evidence="5" id="KW-0049">Antioxidant</keyword>
<reference evidence="15" key="1">
    <citation type="submission" date="2020-10" db="EMBL/GenBank/DDBJ databases">
        <authorList>
            <person name="Gilroy R."/>
        </authorList>
    </citation>
    <scope>NUCLEOTIDE SEQUENCE</scope>
    <source>
        <strain evidence="15">3924</strain>
    </source>
</reference>
<evidence type="ECO:0000256" key="10">
    <source>
        <dbReference type="ARBA" id="ARBA00038489"/>
    </source>
</evidence>
<keyword evidence="8" id="KW-0676">Redox-active center</keyword>
<dbReference type="SUPFAM" id="SSF52833">
    <property type="entry name" value="Thioredoxin-like"/>
    <property type="match status" value="1"/>
</dbReference>
<dbReference type="InterPro" id="IPR000866">
    <property type="entry name" value="AhpC/TSA"/>
</dbReference>
<dbReference type="GO" id="GO:0034599">
    <property type="term" value="P:cellular response to oxidative stress"/>
    <property type="evidence" value="ECO:0007669"/>
    <property type="project" value="TreeGrafter"/>
</dbReference>
<dbReference type="PANTHER" id="PTHR42801:SF4">
    <property type="entry name" value="AHPC_TSA FAMILY PROTEIN"/>
    <property type="match status" value="1"/>
</dbReference>
<dbReference type="EC" id="1.11.1.24" evidence="3"/>
<comment type="catalytic activity">
    <reaction evidence="12">
        <text>a hydroperoxide + [thioredoxin]-dithiol = an alcohol + [thioredoxin]-disulfide + H2O</text>
        <dbReference type="Rhea" id="RHEA:62620"/>
        <dbReference type="Rhea" id="RHEA-COMP:10698"/>
        <dbReference type="Rhea" id="RHEA-COMP:10700"/>
        <dbReference type="ChEBI" id="CHEBI:15377"/>
        <dbReference type="ChEBI" id="CHEBI:29950"/>
        <dbReference type="ChEBI" id="CHEBI:30879"/>
        <dbReference type="ChEBI" id="CHEBI:35924"/>
        <dbReference type="ChEBI" id="CHEBI:50058"/>
        <dbReference type="EC" id="1.11.1.24"/>
    </reaction>
</comment>
<dbReference type="Pfam" id="PF00578">
    <property type="entry name" value="AhpC-TSA"/>
    <property type="match status" value="1"/>
</dbReference>
<dbReference type="Proteomes" id="UP000712007">
    <property type="component" value="Unassembled WGS sequence"/>
</dbReference>
<accession>A0A940DM97</accession>
<dbReference type="FunFam" id="3.40.30.10:FF:000007">
    <property type="entry name" value="Thioredoxin-dependent thiol peroxidase"/>
    <property type="match status" value="1"/>
</dbReference>
<evidence type="ECO:0000256" key="12">
    <source>
        <dbReference type="ARBA" id="ARBA00049091"/>
    </source>
</evidence>
<organism evidence="15 16">
    <name type="scientific">Candidatus Aphodosoma intestinipullorum</name>
    <dbReference type="NCBI Taxonomy" id="2840674"/>
    <lineage>
        <taxon>Bacteria</taxon>
        <taxon>Pseudomonadati</taxon>
        <taxon>Bacteroidota</taxon>
        <taxon>Bacteroidia</taxon>
        <taxon>Bacteroidales</taxon>
        <taxon>Candidatus Aphodosoma</taxon>
    </lineage>
</organism>
<evidence type="ECO:0000256" key="11">
    <source>
        <dbReference type="ARBA" id="ARBA00042639"/>
    </source>
</evidence>
<dbReference type="PROSITE" id="PS51352">
    <property type="entry name" value="THIOREDOXIN_2"/>
    <property type="match status" value="1"/>
</dbReference>
<keyword evidence="7" id="KW-1015">Disulfide bond</keyword>
<keyword evidence="4 15" id="KW-0575">Peroxidase</keyword>
<dbReference type="AlphaFoldDB" id="A0A940DM97"/>
<dbReference type="InterPro" id="IPR050924">
    <property type="entry name" value="Peroxiredoxin_BCP/PrxQ"/>
</dbReference>
<dbReference type="GO" id="GO:0008379">
    <property type="term" value="F:thioredoxin peroxidase activity"/>
    <property type="evidence" value="ECO:0007669"/>
    <property type="project" value="TreeGrafter"/>
</dbReference>
<comment type="function">
    <text evidence="1">Thiol-specific peroxidase that catalyzes the reduction of hydrogen peroxide and organic hydroperoxides to water and alcohols, respectively. Plays a role in cell protection against oxidative stress by detoxifying peroxides and as sensor of hydrogen peroxide-mediated signaling events.</text>
</comment>
<evidence type="ECO:0000313" key="16">
    <source>
        <dbReference type="Proteomes" id="UP000712007"/>
    </source>
</evidence>
<feature type="domain" description="Thioredoxin" evidence="14">
    <location>
        <begin position="1"/>
        <end position="154"/>
    </location>
</feature>
<evidence type="ECO:0000256" key="6">
    <source>
        <dbReference type="ARBA" id="ARBA00023002"/>
    </source>
</evidence>
<feature type="active site" description="Cysteine sulfenic acid (-SOH) intermediate; for peroxidase activity" evidence="13">
    <location>
        <position position="43"/>
    </location>
</feature>
<comment type="similarity">
    <text evidence="10">Belongs to the peroxiredoxin family. BCP/PrxQ subfamily.</text>
</comment>
<gene>
    <name evidence="15" type="primary">bcp</name>
    <name evidence="15" type="ORF">IAC51_06930</name>
</gene>
<dbReference type="InterPro" id="IPR013766">
    <property type="entry name" value="Thioredoxin_domain"/>
</dbReference>
<dbReference type="EMBL" id="JADIMV010000119">
    <property type="protein sequence ID" value="MBO8440367.1"/>
    <property type="molecule type" value="Genomic_DNA"/>
</dbReference>
<evidence type="ECO:0000256" key="7">
    <source>
        <dbReference type="ARBA" id="ARBA00023157"/>
    </source>
</evidence>
<evidence type="ECO:0000256" key="2">
    <source>
        <dbReference type="ARBA" id="ARBA00011245"/>
    </source>
</evidence>